<keyword evidence="1" id="KW-0175">Coiled coil</keyword>
<feature type="compositionally biased region" description="Low complexity" evidence="2">
    <location>
        <begin position="14"/>
        <end position="27"/>
    </location>
</feature>
<feature type="region of interest" description="Disordered" evidence="2">
    <location>
        <begin position="224"/>
        <end position="265"/>
    </location>
</feature>
<sequence>MSEFASHSEEIAPETQETVEQVAETQVDTPTEGQESPPQEEPRGIKVKYNKEERFVPEDEVPNWVQKGLNYDKVSEKAKEAERYQQMLDRTAKYYGFDDHEAYMAALEQAEMEKRIQEEADKLGVDESVIRDHLQPLNQKVTEYEKQLNELKEADLVRKVESQIQSMENDTANFPDFGKYKNDVINMAATNGYTLDVAYKIVTYDERVNTARAQAEQEAIRKLQQNADSSTGSLGADAPDPQGGYMSMTPAERKAFRDSRRGRVI</sequence>
<evidence type="ECO:0000256" key="1">
    <source>
        <dbReference type="SAM" id="Coils"/>
    </source>
</evidence>
<gene>
    <name evidence="3" type="ORF">GCM10008014_08290</name>
</gene>
<feature type="coiled-coil region" evidence="1">
    <location>
        <begin position="100"/>
        <end position="154"/>
    </location>
</feature>
<organism evidence="3 4">
    <name type="scientific">Paenibacillus silvae</name>
    <dbReference type="NCBI Taxonomy" id="1325358"/>
    <lineage>
        <taxon>Bacteria</taxon>
        <taxon>Bacillati</taxon>
        <taxon>Bacillota</taxon>
        <taxon>Bacilli</taxon>
        <taxon>Bacillales</taxon>
        <taxon>Paenibacillaceae</taxon>
        <taxon>Paenibacillus</taxon>
    </lineage>
</organism>
<evidence type="ECO:0000256" key="2">
    <source>
        <dbReference type="SAM" id="MobiDB-lite"/>
    </source>
</evidence>
<evidence type="ECO:0000313" key="3">
    <source>
        <dbReference type="EMBL" id="GGH45941.1"/>
    </source>
</evidence>
<accession>A0ABQ1Z0R3</accession>
<dbReference type="EMBL" id="BMFU01000001">
    <property type="protein sequence ID" value="GGH45941.1"/>
    <property type="molecule type" value="Genomic_DNA"/>
</dbReference>
<dbReference type="Proteomes" id="UP000652153">
    <property type="component" value="Unassembled WGS sequence"/>
</dbReference>
<feature type="region of interest" description="Disordered" evidence="2">
    <location>
        <begin position="1"/>
        <end position="47"/>
    </location>
</feature>
<dbReference type="RefSeq" id="WP_188591328.1">
    <property type="nucleotide sequence ID" value="NZ_BMFU01000001.1"/>
</dbReference>
<evidence type="ECO:0008006" key="5">
    <source>
        <dbReference type="Google" id="ProtNLM"/>
    </source>
</evidence>
<feature type="compositionally biased region" description="Basic and acidic residues" evidence="2">
    <location>
        <begin position="1"/>
        <end position="10"/>
    </location>
</feature>
<proteinExistence type="predicted"/>
<name>A0ABQ1Z0R3_9BACL</name>
<feature type="compositionally biased region" description="Polar residues" evidence="2">
    <location>
        <begin position="224"/>
        <end position="233"/>
    </location>
</feature>
<evidence type="ECO:0000313" key="4">
    <source>
        <dbReference type="Proteomes" id="UP000652153"/>
    </source>
</evidence>
<reference evidence="4" key="1">
    <citation type="journal article" date="2019" name="Int. J. Syst. Evol. Microbiol.">
        <title>The Global Catalogue of Microorganisms (GCM) 10K type strain sequencing project: providing services to taxonomists for standard genome sequencing and annotation.</title>
        <authorList>
            <consortium name="The Broad Institute Genomics Platform"/>
            <consortium name="The Broad Institute Genome Sequencing Center for Infectious Disease"/>
            <person name="Wu L."/>
            <person name="Ma J."/>
        </authorList>
    </citation>
    <scope>NUCLEOTIDE SEQUENCE [LARGE SCALE GENOMIC DNA]</scope>
    <source>
        <strain evidence="4">CGMCC 1.12770</strain>
    </source>
</reference>
<protein>
    <recommendedName>
        <fullName evidence="5">DUF4355 domain-containing protein</fullName>
    </recommendedName>
</protein>
<keyword evidence="4" id="KW-1185">Reference proteome</keyword>
<feature type="compositionally biased region" description="Polar residues" evidence="2">
    <location>
        <begin position="28"/>
        <end position="37"/>
    </location>
</feature>
<feature type="compositionally biased region" description="Basic and acidic residues" evidence="2">
    <location>
        <begin position="251"/>
        <end position="265"/>
    </location>
</feature>
<comment type="caution">
    <text evidence="3">The sequence shown here is derived from an EMBL/GenBank/DDBJ whole genome shotgun (WGS) entry which is preliminary data.</text>
</comment>